<dbReference type="CDD" id="cd16282">
    <property type="entry name" value="metallo-hydrolase-like_MBL-fold"/>
    <property type="match status" value="1"/>
</dbReference>
<comment type="caution">
    <text evidence="4">The sequence shown here is derived from an EMBL/GenBank/DDBJ whole genome shotgun (WGS) entry which is preliminary data.</text>
</comment>
<dbReference type="GO" id="GO:0017001">
    <property type="term" value="P:antibiotic catabolic process"/>
    <property type="evidence" value="ECO:0007669"/>
    <property type="project" value="UniProtKB-ARBA"/>
</dbReference>
<dbReference type="EMBL" id="QFPN01000011">
    <property type="protein sequence ID" value="PZQ11629.1"/>
    <property type="molecule type" value="Genomic_DNA"/>
</dbReference>
<keyword evidence="4" id="KW-0378">Hydrolase</keyword>
<accession>A0A2W5K6S0</accession>
<dbReference type="SUPFAM" id="SSF56281">
    <property type="entry name" value="Metallo-hydrolase/oxidoreductase"/>
    <property type="match status" value="1"/>
</dbReference>
<comment type="similarity">
    <text evidence="1">Belongs to the metallo-beta-lactamase superfamily. Class-B beta-lactamase family.</text>
</comment>
<feature type="domain" description="Metallo-beta-lactamase" evidence="3">
    <location>
        <begin position="59"/>
        <end position="244"/>
    </location>
</feature>
<reference evidence="4 5" key="1">
    <citation type="submission" date="2017-08" db="EMBL/GenBank/DDBJ databases">
        <title>Infants hospitalized years apart are colonized by the same room-sourced microbial strains.</title>
        <authorList>
            <person name="Brooks B."/>
            <person name="Olm M.R."/>
            <person name="Firek B.A."/>
            <person name="Baker R."/>
            <person name="Thomas B.C."/>
            <person name="Morowitz M.J."/>
            <person name="Banfield J.F."/>
        </authorList>
    </citation>
    <scope>NUCLEOTIDE SEQUENCE [LARGE SCALE GENOMIC DNA]</scope>
    <source>
        <strain evidence="4">S2_005_003_R2_43</strain>
    </source>
</reference>
<dbReference type="Pfam" id="PF00753">
    <property type="entry name" value="Lactamase_B"/>
    <property type="match status" value="1"/>
</dbReference>
<dbReference type="GO" id="GO:0016787">
    <property type="term" value="F:hydrolase activity"/>
    <property type="evidence" value="ECO:0007669"/>
    <property type="project" value="UniProtKB-KW"/>
</dbReference>
<dbReference type="AlphaFoldDB" id="A0A2W5K6S0"/>
<dbReference type="PANTHER" id="PTHR42951:SF4">
    <property type="entry name" value="ACYL-COENZYME A THIOESTERASE MBLAC2"/>
    <property type="match status" value="1"/>
</dbReference>
<evidence type="ECO:0000256" key="1">
    <source>
        <dbReference type="ARBA" id="ARBA00005250"/>
    </source>
</evidence>
<evidence type="ECO:0000313" key="4">
    <source>
        <dbReference type="EMBL" id="PZQ11629.1"/>
    </source>
</evidence>
<evidence type="ECO:0000256" key="2">
    <source>
        <dbReference type="SAM" id="SignalP"/>
    </source>
</evidence>
<gene>
    <name evidence="4" type="ORF">DI565_17990</name>
</gene>
<dbReference type="InterPro" id="IPR036866">
    <property type="entry name" value="RibonucZ/Hydroxyglut_hydro"/>
</dbReference>
<evidence type="ECO:0000259" key="3">
    <source>
        <dbReference type="SMART" id="SM00849"/>
    </source>
</evidence>
<dbReference type="Gene3D" id="3.60.15.10">
    <property type="entry name" value="Ribonuclease Z/Hydroxyacylglutathione hydrolase-like"/>
    <property type="match status" value="1"/>
</dbReference>
<dbReference type="NCBIfam" id="TIGR04559">
    <property type="entry name" value="SoxH_rel_PQQ_2"/>
    <property type="match status" value="1"/>
</dbReference>
<name>A0A2W5K6S0_ANCNO</name>
<proteinExistence type="inferred from homology"/>
<protein>
    <submittedName>
        <fullName evidence="4">Quinoprotein relay system zinc metallohydrolase 2</fullName>
    </submittedName>
</protein>
<dbReference type="SMART" id="SM00849">
    <property type="entry name" value="Lactamase_B"/>
    <property type="match status" value="1"/>
</dbReference>
<feature type="signal peptide" evidence="2">
    <location>
        <begin position="1"/>
        <end position="28"/>
    </location>
</feature>
<dbReference type="InterPro" id="IPR050855">
    <property type="entry name" value="NDM-1-like"/>
</dbReference>
<keyword evidence="2" id="KW-0732">Signal</keyword>
<dbReference type="InterPro" id="IPR030829">
    <property type="entry name" value="SoxH-rel_PQQ_2"/>
</dbReference>
<dbReference type="InterPro" id="IPR001279">
    <property type="entry name" value="Metallo-B-lactamas"/>
</dbReference>
<dbReference type="PANTHER" id="PTHR42951">
    <property type="entry name" value="METALLO-BETA-LACTAMASE DOMAIN-CONTAINING"/>
    <property type="match status" value="1"/>
</dbReference>
<dbReference type="Proteomes" id="UP000249577">
    <property type="component" value="Unassembled WGS sequence"/>
</dbReference>
<organism evidence="4 5">
    <name type="scientific">Ancylobacter novellus</name>
    <name type="common">Thiobacillus novellus</name>
    <dbReference type="NCBI Taxonomy" id="921"/>
    <lineage>
        <taxon>Bacteria</taxon>
        <taxon>Pseudomonadati</taxon>
        <taxon>Pseudomonadota</taxon>
        <taxon>Alphaproteobacteria</taxon>
        <taxon>Hyphomicrobiales</taxon>
        <taxon>Xanthobacteraceae</taxon>
        <taxon>Ancylobacter</taxon>
    </lineage>
</organism>
<feature type="chain" id="PRO_5015978560" evidence="2">
    <location>
        <begin position="29"/>
        <end position="315"/>
    </location>
</feature>
<sequence length="315" mass="33935">MARYGTPGLLRAAVAVAALLFAGVSARAADPLPVSEIAPGVFVYQAPFQLLAPDNKGAIANVGFVVGTEGVAVIDTGNTVEAGSRLLAAVRARTSLPIKYVINTHMHPDHALGDAAFRGTGAKFVAHAKFARALKARAESYVDAAKRQAGDGLAPKLEDIVLPDVEVADRATLELGGRSLELEAEPTAHTDNDLTIRDSATDTWFLGDLLFMGHLPSVDGSFEGWVKLMTKLRDRKAARVVPGHGPASAPWPAAMEPQQRYFDRLRSDVQALLDRGASLREASERAGLSEREAWALFDEFNARNAIEVYRQLEWE</sequence>
<evidence type="ECO:0000313" key="5">
    <source>
        <dbReference type="Proteomes" id="UP000249577"/>
    </source>
</evidence>